<dbReference type="InterPro" id="IPR012337">
    <property type="entry name" value="RNaseH-like_sf"/>
</dbReference>
<dbReference type="GO" id="GO:0003676">
    <property type="term" value="F:nucleic acid binding"/>
    <property type="evidence" value="ECO:0007669"/>
    <property type="project" value="InterPro"/>
</dbReference>
<comment type="caution">
    <text evidence="3">The sequence shown here is derived from an EMBL/GenBank/DDBJ whole genome shotgun (WGS) entry which is preliminary data.</text>
</comment>
<dbReference type="Proteomes" id="UP001066276">
    <property type="component" value="Chromosome 11"/>
</dbReference>
<dbReference type="InterPro" id="IPR050951">
    <property type="entry name" value="Retrovirus_Pol_polyprotein"/>
</dbReference>
<dbReference type="GO" id="GO:0015074">
    <property type="term" value="P:DNA integration"/>
    <property type="evidence" value="ECO:0007669"/>
    <property type="project" value="InterPro"/>
</dbReference>
<protein>
    <recommendedName>
        <fullName evidence="1">Gypsy retrotransposon integrase-like protein 1</fullName>
    </recommendedName>
</protein>
<dbReference type="PANTHER" id="PTHR37984:SF11">
    <property type="entry name" value="INTEGRASE CATALYTIC DOMAIN-CONTAINING PROTEIN"/>
    <property type="match status" value="1"/>
</dbReference>
<dbReference type="PANTHER" id="PTHR37984">
    <property type="entry name" value="PROTEIN CBG26694"/>
    <property type="match status" value="1"/>
</dbReference>
<evidence type="ECO:0000313" key="3">
    <source>
        <dbReference type="EMBL" id="KAJ1092640.1"/>
    </source>
</evidence>
<dbReference type="Gene3D" id="1.10.340.70">
    <property type="match status" value="1"/>
</dbReference>
<gene>
    <name evidence="3" type="ORF">NDU88_005750</name>
</gene>
<dbReference type="Gene3D" id="3.30.420.10">
    <property type="entry name" value="Ribonuclease H-like superfamily/Ribonuclease H"/>
    <property type="match status" value="1"/>
</dbReference>
<dbReference type="PROSITE" id="PS50994">
    <property type="entry name" value="INTEGRASE"/>
    <property type="match status" value="1"/>
</dbReference>
<proteinExistence type="predicted"/>
<evidence type="ECO:0000259" key="2">
    <source>
        <dbReference type="PROSITE" id="PS50994"/>
    </source>
</evidence>
<dbReference type="AlphaFoldDB" id="A0AAV7LM36"/>
<evidence type="ECO:0000313" key="4">
    <source>
        <dbReference type="Proteomes" id="UP001066276"/>
    </source>
</evidence>
<sequence length="236" mass="26618">MIEATSLDDCLQLAVEAIRSGDWPLLQHPVVFCTPEDSSTLQAFYHARQELSASEDDCLLRGPCLILPASLWSRAIALAHQGIVKSKSRFWSKVWFPGHDQQVEKVIMSCVVCLASGQTDPPAITEEGPTVPWQRASADFWSPPDGSYILIVMDDYSRYPEVEIITKTEVIPKTEKIMATHGLFGELLADNAPLFNSHEWAKFLQTQNVKHRRITPWWPQANGEVERFVRTLSKTV</sequence>
<dbReference type="InterPro" id="IPR036397">
    <property type="entry name" value="RNaseH_sf"/>
</dbReference>
<reference evidence="3" key="1">
    <citation type="journal article" date="2022" name="bioRxiv">
        <title>Sequencing and chromosome-scale assembly of the giantPleurodeles waltlgenome.</title>
        <authorList>
            <person name="Brown T."/>
            <person name="Elewa A."/>
            <person name="Iarovenko S."/>
            <person name="Subramanian E."/>
            <person name="Araus A.J."/>
            <person name="Petzold A."/>
            <person name="Susuki M."/>
            <person name="Suzuki K.-i.T."/>
            <person name="Hayashi T."/>
            <person name="Toyoda A."/>
            <person name="Oliveira C."/>
            <person name="Osipova E."/>
            <person name="Leigh N.D."/>
            <person name="Simon A."/>
            <person name="Yun M.H."/>
        </authorList>
    </citation>
    <scope>NUCLEOTIDE SEQUENCE</scope>
    <source>
        <strain evidence="3">20211129_DDA</strain>
        <tissue evidence="3">Liver</tissue>
    </source>
</reference>
<accession>A0AAV7LM36</accession>
<evidence type="ECO:0000256" key="1">
    <source>
        <dbReference type="ARBA" id="ARBA00039658"/>
    </source>
</evidence>
<feature type="domain" description="Integrase catalytic" evidence="2">
    <location>
        <begin position="128"/>
        <end position="236"/>
    </location>
</feature>
<organism evidence="3 4">
    <name type="scientific">Pleurodeles waltl</name>
    <name type="common">Iberian ribbed newt</name>
    <dbReference type="NCBI Taxonomy" id="8319"/>
    <lineage>
        <taxon>Eukaryota</taxon>
        <taxon>Metazoa</taxon>
        <taxon>Chordata</taxon>
        <taxon>Craniata</taxon>
        <taxon>Vertebrata</taxon>
        <taxon>Euteleostomi</taxon>
        <taxon>Amphibia</taxon>
        <taxon>Batrachia</taxon>
        <taxon>Caudata</taxon>
        <taxon>Salamandroidea</taxon>
        <taxon>Salamandridae</taxon>
        <taxon>Pleurodelinae</taxon>
        <taxon>Pleurodeles</taxon>
    </lineage>
</organism>
<name>A0AAV7LM36_PLEWA</name>
<dbReference type="InterPro" id="IPR041588">
    <property type="entry name" value="Integrase_H2C2"/>
</dbReference>
<dbReference type="Pfam" id="PF17921">
    <property type="entry name" value="Integrase_H2C2"/>
    <property type="match status" value="1"/>
</dbReference>
<dbReference type="InterPro" id="IPR001584">
    <property type="entry name" value="Integrase_cat-core"/>
</dbReference>
<dbReference type="EMBL" id="JANPWB010000015">
    <property type="protein sequence ID" value="KAJ1092640.1"/>
    <property type="molecule type" value="Genomic_DNA"/>
</dbReference>
<dbReference type="SUPFAM" id="SSF53098">
    <property type="entry name" value="Ribonuclease H-like"/>
    <property type="match status" value="1"/>
</dbReference>
<keyword evidence="4" id="KW-1185">Reference proteome</keyword>